<dbReference type="InterPro" id="IPR035901">
    <property type="entry name" value="GIY-YIG_endonuc_sf"/>
</dbReference>
<dbReference type="InterPro" id="IPR000305">
    <property type="entry name" value="GIY-YIG_endonuc"/>
</dbReference>
<evidence type="ECO:0000313" key="3">
    <source>
        <dbReference type="EMBL" id="SPD88351.1"/>
    </source>
</evidence>
<dbReference type="Pfam" id="PF01541">
    <property type="entry name" value="GIY-YIG"/>
    <property type="match status" value="1"/>
</dbReference>
<gene>
    <name evidence="3" type="ORF">MPLG2_3321</name>
</gene>
<evidence type="ECO:0000259" key="2">
    <source>
        <dbReference type="PROSITE" id="PS50164"/>
    </source>
</evidence>
<dbReference type="CDD" id="cd10448">
    <property type="entry name" value="GIY-YIG_unchar_3"/>
    <property type="match status" value="1"/>
</dbReference>
<dbReference type="EMBL" id="LT985188">
    <property type="protein sequence ID" value="SPD88351.1"/>
    <property type="molecule type" value="Genomic_DNA"/>
</dbReference>
<dbReference type="Gene3D" id="3.40.1440.10">
    <property type="entry name" value="GIY-YIG endonuclease"/>
    <property type="match status" value="1"/>
</dbReference>
<reference evidence="3 4" key="1">
    <citation type="submission" date="2018-02" db="EMBL/GenBank/DDBJ databases">
        <authorList>
            <person name="Cohen D.B."/>
            <person name="Kent A.D."/>
        </authorList>
    </citation>
    <scope>NUCLEOTIDE SEQUENCE [LARGE SCALE GENOMIC DNA]</scope>
    <source>
        <strain evidence="3">1</strain>
    </source>
</reference>
<accession>A0A2N9JL98</accession>
<dbReference type="PROSITE" id="PS50164">
    <property type="entry name" value="GIY_YIG"/>
    <property type="match status" value="1"/>
</dbReference>
<evidence type="ECO:0000313" key="4">
    <source>
        <dbReference type="Proteomes" id="UP000238164"/>
    </source>
</evidence>
<dbReference type="KEGG" id="mgg:MPLG2_3321"/>
<dbReference type="Proteomes" id="UP000238164">
    <property type="component" value="Chromosome 1"/>
</dbReference>
<proteinExistence type="inferred from homology"/>
<dbReference type="OrthoDB" id="9797095at2"/>
<sequence>MTRDAYVYLMADTHNTVLYIGVTNDLLRRVAEHKLGLQRGFTQRYRCTKLVYFEAGDSITAAIEREKQWKTWRRSWKDDLVASINPTWQDLAPGIGLTTAVLASAGRSRRSPG</sequence>
<organism evidence="3 4">
    <name type="scientific">Micropruina glycogenica</name>
    <dbReference type="NCBI Taxonomy" id="75385"/>
    <lineage>
        <taxon>Bacteria</taxon>
        <taxon>Bacillati</taxon>
        <taxon>Actinomycetota</taxon>
        <taxon>Actinomycetes</taxon>
        <taxon>Propionibacteriales</taxon>
        <taxon>Nocardioidaceae</taxon>
        <taxon>Micropruina</taxon>
    </lineage>
</organism>
<comment type="similarity">
    <text evidence="1">Belongs to the UPF0213 family.</text>
</comment>
<name>A0A2N9JL98_9ACTN</name>
<dbReference type="PANTHER" id="PTHR34477">
    <property type="entry name" value="UPF0213 PROTEIN YHBQ"/>
    <property type="match status" value="1"/>
</dbReference>
<protein>
    <recommendedName>
        <fullName evidence="2">GIY-YIG domain-containing protein</fullName>
    </recommendedName>
</protein>
<dbReference type="RefSeq" id="WP_105186884.1">
    <property type="nucleotide sequence ID" value="NZ_BAAAGO010000001.1"/>
</dbReference>
<evidence type="ECO:0000256" key="1">
    <source>
        <dbReference type="ARBA" id="ARBA00007435"/>
    </source>
</evidence>
<dbReference type="AlphaFoldDB" id="A0A2N9JL98"/>
<dbReference type="InterPro" id="IPR050190">
    <property type="entry name" value="UPF0213_domain"/>
</dbReference>
<dbReference type="SUPFAM" id="SSF82771">
    <property type="entry name" value="GIY-YIG endonuclease"/>
    <property type="match status" value="1"/>
</dbReference>
<dbReference type="PANTHER" id="PTHR34477:SF5">
    <property type="entry name" value="BSL5627 PROTEIN"/>
    <property type="match status" value="1"/>
</dbReference>
<feature type="domain" description="GIY-YIG" evidence="2">
    <location>
        <begin position="3"/>
        <end position="79"/>
    </location>
</feature>
<keyword evidence="4" id="KW-1185">Reference proteome</keyword>